<reference evidence="2 4" key="4">
    <citation type="submission" date="2019-04" db="EMBL/GenBank/DDBJ databases">
        <title>A reverse ecology approach based on a biological definition of microbial populations.</title>
        <authorList>
            <person name="Arevalo P."/>
            <person name="Vaninsberghe D."/>
            <person name="Elsherbini J."/>
            <person name="Gore J."/>
            <person name="Polz M."/>
        </authorList>
    </citation>
    <scope>NUCLEOTIDE SEQUENCE [LARGE SCALE GENOMIC DNA]</scope>
    <source>
        <strain evidence="2 4">10N.222.45.A8</strain>
    </source>
</reference>
<reference evidence="3" key="1">
    <citation type="submission" date="2016-07" db="EMBL/GenBank/DDBJ databases">
        <title>Nontailed viruses are major unrecognized killers of bacteria in the ocean.</title>
        <authorList>
            <person name="Kauffman K."/>
            <person name="Hussain F."/>
            <person name="Yang J."/>
            <person name="Arevalo P."/>
            <person name="Brown J."/>
            <person name="Cutler M."/>
            <person name="Kelly L."/>
            <person name="Polz M.F."/>
        </authorList>
    </citation>
    <scope>NUCLEOTIDE SEQUENCE [LARGE SCALE GENOMIC DNA]</scope>
    <source>
        <strain evidence="3">10N.222.48.A2</strain>
    </source>
</reference>
<evidence type="ECO:0000313" key="4">
    <source>
        <dbReference type="Proteomes" id="UP000308018"/>
    </source>
</evidence>
<dbReference type="AlphaFoldDB" id="A0A2N7NMI8"/>
<reference evidence="1" key="3">
    <citation type="journal article" date="2018" name="Nature">
        <title>A major lineage of non-tailed dsDNA viruses as unrecognized killers of marine bacteria.</title>
        <authorList>
            <person name="Kauffman K.M."/>
            <person name="Hussain F.A."/>
            <person name="Yang J."/>
            <person name="Arevalo P."/>
            <person name="Brown J.M."/>
            <person name="Chang W.K."/>
            <person name="VanInsberghe D."/>
            <person name="Elsherbini J."/>
            <person name="Sharma R.S."/>
            <person name="Cutler M.B."/>
            <person name="Kelly L."/>
            <person name="Polz M.F."/>
        </authorList>
    </citation>
    <scope>NUCLEOTIDE SEQUENCE</scope>
    <source>
        <strain evidence="1">10N.222.48.A2</strain>
    </source>
</reference>
<protein>
    <submittedName>
        <fullName evidence="1">Uncharacterized protein</fullName>
    </submittedName>
</protein>
<reference evidence="1" key="2">
    <citation type="submission" date="2016-07" db="EMBL/GenBank/DDBJ databases">
        <authorList>
            <person name="Wan K."/>
            <person name="Booth B."/>
            <person name="Spirohn K."/>
            <person name="Hao T."/>
            <person name="Hu Y."/>
            <person name="Calderwood M."/>
            <person name="Hill D."/>
            <person name="Mohr S."/>
            <person name="Vidal M."/>
            <person name="Celniker S."/>
            <person name="Perrimon N."/>
        </authorList>
    </citation>
    <scope>NUCLEOTIDE SEQUENCE</scope>
    <source>
        <strain evidence="1">10N.222.48.A2</strain>
    </source>
</reference>
<gene>
    <name evidence="1" type="ORF">BCS92_05665</name>
    <name evidence="2" type="ORF">FC057_10670</name>
</gene>
<organism evidence="1 3">
    <name type="scientific">Vibrio tasmaniensis</name>
    <dbReference type="NCBI Taxonomy" id="212663"/>
    <lineage>
        <taxon>Bacteria</taxon>
        <taxon>Pseudomonadati</taxon>
        <taxon>Pseudomonadota</taxon>
        <taxon>Gammaproteobacteria</taxon>
        <taxon>Vibrionales</taxon>
        <taxon>Vibrionaceae</taxon>
        <taxon>Vibrio</taxon>
    </lineage>
</organism>
<evidence type="ECO:0000313" key="2">
    <source>
        <dbReference type="EMBL" id="TKG33588.1"/>
    </source>
</evidence>
<evidence type="ECO:0000313" key="1">
    <source>
        <dbReference type="EMBL" id="PMP17182.1"/>
    </source>
</evidence>
<dbReference type="EMBL" id="SYVV01000016">
    <property type="protein sequence ID" value="TKG33588.1"/>
    <property type="molecule type" value="Genomic_DNA"/>
</dbReference>
<comment type="caution">
    <text evidence="1">The sequence shown here is derived from an EMBL/GenBank/DDBJ whole genome shotgun (WGS) entry which is preliminary data.</text>
</comment>
<proteinExistence type="predicted"/>
<name>A0A2N7NMI8_9VIBR</name>
<evidence type="ECO:0000313" key="3">
    <source>
        <dbReference type="Proteomes" id="UP000235579"/>
    </source>
</evidence>
<sequence>MLVFHSKPRLLLRMSDFLEKCVNSERQVKEASQLTLKQTIRIFVYYVGADKASCLIQRSKREAKFPIVSKSPYNIEK</sequence>
<accession>A0A2N7NMI8</accession>
<dbReference type="Proteomes" id="UP000308018">
    <property type="component" value="Unassembled WGS sequence"/>
</dbReference>
<dbReference type="EMBL" id="MDBP01000030">
    <property type="protein sequence ID" value="PMP17182.1"/>
    <property type="molecule type" value="Genomic_DNA"/>
</dbReference>
<dbReference type="Proteomes" id="UP000235579">
    <property type="component" value="Unassembled WGS sequence"/>
</dbReference>